<feature type="compositionally biased region" description="Basic residues" evidence="3">
    <location>
        <begin position="111"/>
        <end position="121"/>
    </location>
</feature>
<dbReference type="SUPFAM" id="SSF50630">
    <property type="entry name" value="Acid proteases"/>
    <property type="match status" value="1"/>
</dbReference>
<evidence type="ECO:0000259" key="5">
    <source>
        <dbReference type="PROSITE" id="PS50175"/>
    </source>
</evidence>
<dbReference type="InterPro" id="IPR021109">
    <property type="entry name" value="Peptidase_aspartic_dom_sf"/>
</dbReference>
<dbReference type="eggNOG" id="KOG0017">
    <property type="taxonomic scope" value="Eukaryota"/>
</dbReference>
<dbReference type="InterPro" id="IPR001878">
    <property type="entry name" value="Znf_CCHC"/>
</dbReference>
<dbReference type="GO" id="GO:0003676">
    <property type="term" value="F:nucleic acid binding"/>
    <property type="evidence" value="ECO:0007669"/>
    <property type="project" value="InterPro"/>
</dbReference>
<dbReference type="GO" id="GO:0004190">
    <property type="term" value="F:aspartic-type endopeptidase activity"/>
    <property type="evidence" value="ECO:0007669"/>
    <property type="project" value="InterPro"/>
</dbReference>
<dbReference type="InterPro" id="IPR050951">
    <property type="entry name" value="Retrovirus_Pol_polyprotein"/>
</dbReference>
<dbReference type="Gene3D" id="2.40.70.10">
    <property type="entry name" value="Acid Proteases"/>
    <property type="match status" value="1"/>
</dbReference>
<evidence type="ECO:0000256" key="1">
    <source>
        <dbReference type="ARBA" id="ARBA00022801"/>
    </source>
</evidence>
<dbReference type="AlphaFoldDB" id="A0A096LST4"/>
<dbReference type="GeneTree" id="ENSGT00940000177983"/>
<evidence type="ECO:0000256" key="3">
    <source>
        <dbReference type="SAM" id="MobiDB-lite"/>
    </source>
</evidence>
<evidence type="ECO:0008006" key="8">
    <source>
        <dbReference type="Google" id="ProtNLM"/>
    </source>
</evidence>
<dbReference type="InterPro" id="IPR036875">
    <property type="entry name" value="Znf_CCHC_sf"/>
</dbReference>
<dbReference type="Proteomes" id="UP000028760">
    <property type="component" value="Unassembled WGS sequence"/>
</dbReference>
<dbReference type="EMBL" id="AYCK01022523">
    <property type="status" value="NOT_ANNOTATED_CDS"/>
    <property type="molecule type" value="Genomic_DNA"/>
</dbReference>
<reference evidence="6" key="3">
    <citation type="submission" date="2025-09" db="UniProtKB">
        <authorList>
            <consortium name="Ensembl"/>
        </authorList>
    </citation>
    <scope>IDENTIFICATION</scope>
</reference>
<dbReference type="SMART" id="SM00343">
    <property type="entry name" value="ZnF_C2HC"/>
    <property type="match status" value="2"/>
</dbReference>
<proteinExistence type="predicted"/>
<evidence type="ECO:0000256" key="2">
    <source>
        <dbReference type="PROSITE-ProRule" id="PRU00047"/>
    </source>
</evidence>
<dbReference type="PANTHER" id="PTHR37984:SF9">
    <property type="entry name" value="INTEGRASE CATALYTIC DOMAIN-CONTAINING PROTEIN"/>
    <property type="match status" value="1"/>
</dbReference>
<dbReference type="PROSITE" id="PS50175">
    <property type="entry name" value="ASP_PROT_RETROV"/>
    <property type="match status" value="1"/>
</dbReference>
<dbReference type="GO" id="GO:0006508">
    <property type="term" value="P:proteolysis"/>
    <property type="evidence" value="ECO:0007669"/>
    <property type="project" value="InterPro"/>
</dbReference>
<feature type="domain" description="Peptidase A2" evidence="5">
    <location>
        <begin position="215"/>
        <end position="253"/>
    </location>
</feature>
<name>A0A096LST4_POEFO</name>
<sequence length="297" mass="33248">RRNVIFERAKFNQRQQETGESIDGFHTALHCLAEYCGYGTLHDEMVRDRFVVGLRDKRLSEQLQMDAELTLEKALTRARQSELVKKQQEMLHDIAGAQLDRVHASGSARPRQPKGHHKHLVTKATQDKKAQCRRCGDTKGHTMQQCPAREAACNYCGKKGHFARVCRNKKICEVNAGFATESTDTDIDITFLGSLSAEIKDNPWMTDILVDKHKTVFKIDTGADVTAVPETLYSQYQFGKLEKPKKILQGPGGTGLKQHSATTVFCTKEDIYVVKDLCTSLLSGRAAMALKLVARVN</sequence>
<protein>
    <recommendedName>
        <fullName evidence="8">CCHC-type domain-containing protein</fullName>
    </recommendedName>
</protein>
<reference evidence="7" key="1">
    <citation type="submission" date="2013-10" db="EMBL/GenBank/DDBJ databases">
        <authorList>
            <person name="Schartl M."/>
            <person name="Warren W."/>
        </authorList>
    </citation>
    <scope>NUCLEOTIDE SEQUENCE [LARGE SCALE GENOMIC DNA]</scope>
    <source>
        <strain evidence="7">female</strain>
    </source>
</reference>
<dbReference type="PANTHER" id="PTHR37984">
    <property type="entry name" value="PROTEIN CBG26694"/>
    <property type="match status" value="1"/>
</dbReference>
<dbReference type="OMA" id="ENCEFRD"/>
<organism evidence="6 7">
    <name type="scientific">Poecilia formosa</name>
    <name type="common">Amazon molly</name>
    <name type="synonym">Limia formosa</name>
    <dbReference type="NCBI Taxonomy" id="48698"/>
    <lineage>
        <taxon>Eukaryota</taxon>
        <taxon>Metazoa</taxon>
        <taxon>Chordata</taxon>
        <taxon>Craniata</taxon>
        <taxon>Vertebrata</taxon>
        <taxon>Euteleostomi</taxon>
        <taxon>Actinopterygii</taxon>
        <taxon>Neopterygii</taxon>
        <taxon>Teleostei</taxon>
        <taxon>Neoteleostei</taxon>
        <taxon>Acanthomorphata</taxon>
        <taxon>Ovalentaria</taxon>
        <taxon>Atherinomorphae</taxon>
        <taxon>Cyprinodontiformes</taxon>
        <taxon>Poeciliidae</taxon>
        <taxon>Poeciliinae</taxon>
        <taxon>Poecilia</taxon>
    </lineage>
</organism>
<accession>A0A096LST4</accession>
<evidence type="ECO:0000313" key="6">
    <source>
        <dbReference type="Ensembl" id="ENSPFOP00000022225.1"/>
    </source>
</evidence>
<dbReference type="PROSITE" id="PS50158">
    <property type="entry name" value="ZF_CCHC"/>
    <property type="match status" value="1"/>
</dbReference>
<dbReference type="STRING" id="48698.ENSPFOP00000022225"/>
<dbReference type="InterPro" id="IPR001995">
    <property type="entry name" value="Peptidase_A2_cat"/>
</dbReference>
<dbReference type="Gene3D" id="4.10.60.10">
    <property type="entry name" value="Zinc finger, CCHC-type"/>
    <property type="match status" value="1"/>
</dbReference>
<dbReference type="Ensembl" id="ENSPFOT00000024037.1">
    <property type="protein sequence ID" value="ENSPFOP00000022225.1"/>
    <property type="gene ID" value="ENSPFOG00000022346.1"/>
</dbReference>
<keyword evidence="7" id="KW-1185">Reference proteome</keyword>
<dbReference type="GO" id="GO:0008270">
    <property type="term" value="F:zinc ion binding"/>
    <property type="evidence" value="ECO:0007669"/>
    <property type="project" value="UniProtKB-KW"/>
</dbReference>
<keyword evidence="1" id="KW-0378">Hydrolase</keyword>
<keyword evidence="2" id="KW-0479">Metal-binding</keyword>
<feature type="region of interest" description="Disordered" evidence="3">
    <location>
        <begin position="103"/>
        <end position="123"/>
    </location>
</feature>
<evidence type="ECO:0000313" key="7">
    <source>
        <dbReference type="Proteomes" id="UP000028760"/>
    </source>
</evidence>
<keyword evidence="2" id="KW-0863">Zinc-finger</keyword>
<reference evidence="6" key="2">
    <citation type="submission" date="2025-08" db="UniProtKB">
        <authorList>
            <consortium name="Ensembl"/>
        </authorList>
    </citation>
    <scope>IDENTIFICATION</scope>
</reference>
<keyword evidence="2" id="KW-0862">Zinc</keyword>
<dbReference type="SUPFAM" id="SSF57756">
    <property type="entry name" value="Retrovirus zinc finger-like domains"/>
    <property type="match status" value="1"/>
</dbReference>
<evidence type="ECO:0000259" key="4">
    <source>
        <dbReference type="PROSITE" id="PS50158"/>
    </source>
</evidence>
<feature type="domain" description="CCHC-type" evidence="4">
    <location>
        <begin position="153"/>
        <end position="168"/>
    </location>
</feature>